<name>A0A4Q7MSM8_9BACT</name>
<evidence type="ECO:0000313" key="2">
    <source>
        <dbReference type="Proteomes" id="UP000293874"/>
    </source>
</evidence>
<dbReference type="EMBL" id="SGXA01000002">
    <property type="protein sequence ID" value="RZS71822.1"/>
    <property type="molecule type" value="Genomic_DNA"/>
</dbReference>
<proteinExistence type="predicted"/>
<gene>
    <name evidence="1" type="ORF">EV199_3735</name>
</gene>
<accession>A0A4Q7MSM8</accession>
<keyword evidence="2" id="KW-1185">Reference proteome</keyword>
<dbReference type="AlphaFoldDB" id="A0A4Q7MSM8"/>
<comment type="caution">
    <text evidence="1">The sequence shown here is derived from an EMBL/GenBank/DDBJ whole genome shotgun (WGS) entry which is preliminary data.</text>
</comment>
<reference evidence="1 2" key="1">
    <citation type="submission" date="2019-02" db="EMBL/GenBank/DDBJ databases">
        <title>Genomic Encyclopedia of Type Strains, Phase IV (KMG-IV): sequencing the most valuable type-strain genomes for metagenomic binning, comparative biology and taxonomic classification.</title>
        <authorList>
            <person name="Goeker M."/>
        </authorList>
    </citation>
    <scope>NUCLEOTIDE SEQUENCE [LARGE SCALE GENOMIC DNA]</scope>
    <source>
        <strain evidence="1 2">DSM 18116</strain>
    </source>
</reference>
<organism evidence="1 2">
    <name type="scientific">Pseudobacter ginsenosidimutans</name>
    <dbReference type="NCBI Taxonomy" id="661488"/>
    <lineage>
        <taxon>Bacteria</taxon>
        <taxon>Pseudomonadati</taxon>
        <taxon>Bacteroidota</taxon>
        <taxon>Chitinophagia</taxon>
        <taxon>Chitinophagales</taxon>
        <taxon>Chitinophagaceae</taxon>
        <taxon>Pseudobacter</taxon>
    </lineage>
</organism>
<evidence type="ECO:0000313" key="1">
    <source>
        <dbReference type="EMBL" id="RZS71822.1"/>
    </source>
</evidence>
<protein>
    <submittedName>
        <fullName evidence="1">Uncharacterized protein</fullName>
    </submittedName>
</protein>
<dbReference type="Proteomes" id="UP000293874">
    <property type="component" value="Unassembled WGS sequence"/>
</dbReference>
<sequence length="34" mass="3959">MNETEVEEKCSTWKHFMANNNVDEALRTTNESSL</sequence>